<dbReference type="GO" id="GO:0005886">
    <property type="term" value="C:plasma membrane"/>
    <property type="evidence" value="ECO:0007669"/>
    <property type="project" value="UniProtKB-SubCell"/>
</dbReference>
<evidence type="ECO:0000256" key="4">
    <source>
        <dbReference type="ARBA" id="ARBA00023004"/>
    </source>
</evidence>
<feature type="transmembrane region" description="Helical" evidence="7">
    <location>
        <begin position="41"/>
        <end position="59"/>
    </location>
</feature>
<dbReference type="eggNOG" id="COG0348">
    <property type="taxonomic scope" value="Bacteria"/>
</dbReference>
<keyword evidence="10" id="KW-1185">Reference proteome</keyword>
<dbReference type="PANTHER" id="PTHR30224">
    <property type="entry name" value="ELECTRON TRANSPORT PROTEIN"/>
    <property type="match status" value="1"/>
</dbReference>
<gene>
    <name evidence="9" type="ordered locus">Trad_0877</name>
</gene>
<dbReference type="PANTHER" id="PTHR30224:SF4">
    <property type="entry name" value="ELECTRON TRANSPORT PROTEIN YCCM-RELATED"/>
    <property type="match status" value="1"/>
</dbReference>
<organism evidence="9 10">
    <name type="scientific">Truepera radiovictrix (strain DSM 17093 / CIP 108686 / LMG 22925 / RQ-24)</name>
    <dbReference type="NCBI Taxonomy" id="649638"/>
    <lineage>
        <taxon>Bacteria</taxon>
        <taxon>Thermotogati</taxon>
        <taxon>Deinococcota</taxon>
        <taxon>Deinococci</taxon>
        <taxon>Trueperales</taxon>
        <taxon>Trueperaceae</taxon>
        <taxon>Truepera</taxon>
    </lineage>
</organism>
<keyword evidence="4" id="KW-0408">Iron</keyword>
<dbReference type="InterPro" id="IPR017896">
    <property type="entry name" value="4Fe4S_Fe-S-bd"/>
</dbReference>
<dbReference type="InterPro" id="IPR017900">
    <property type="entry name" value="4Fe4S_Fe_S_CS"/>
</dbReference>
<keyword evidence="6 7" id="KW-0472">Membrane</keyword>
<keyword evidence="2" id="KW-1003">Cell membrane</keyword>
<reference evidence="9 10" key="2">
    <citation type="journal article" date="2011" name="Stand. Genomic Sci.">
        <title>Complete genome sequence of Truepera radiovictrix type strain (RQ-24).</title>
        <authorList>
            <person name="Ivanova N."/>
            <person name="Rohde C."/>
            <person name="Munk C."/>
            <person name="Nolan M."/>
            <person name="Lucas S."/>
            <person name="Del Rio T.G."/>
            <person name="Tice H."/>
            <person name="Deshpande S."/>
            <person name="Cheng J.F."/>
            <person name="Tapia R."/>
            <person name="Han C."/>
            <person name="Goodwin L."/>
            <person name="Pitluck S."/>
            <person name="Liolios K."/>
            <person name="Mavromatis K."/>
            <person name="Mikhailova N."/>
            <person name="Pati A."/>
            <person name="Chen A."/>
            <person name="Palaniappan K."/>
            <person name="Land M."/>
            <person name="Hauser L."/>
            <person name="Chang Y.J."/>
            <person name="Jeffries C.D."/>
            <person name="Brambilla E."/>
            <person name="Rohde M."/>
            <person name="Goker M."/>
            <person name="Tindall B.J."/>
            <person name="Woyke T."/>
            <person name="Bristow J."/>
            <person name="Eisen J.A."/>
            <person name="Markowitz V."/>
            <person name="Hugenholtz P."/>
            <person name="Kyrpides N.C."/>
            <person name="Klenk H.P."/>
            <person name="Lapidus A."/>
        </authorList>
    </citation>
    <scope>NUCLEOTIDE SEQUENCE [LARGE SCALE GENOMIC DNA]</scope>
    <source>
        <strain evidence="10">DSM 17093 / CIP 108686 / LMG 22925 / RQ-24</strain>
    </source>
</reference>
<feature type="transmembrane region" description="Helical" evidence="7">
    <location>
        <begin position="391"/>
        <end position="424"/>
    </location>
</feature>
<evidence type="ECO:0000256" key="3">
    <source>
        <dbReference type="ARBA" id="ARBA00022723"/>
    </source>
</evidence>
<feature type="transmembrane region" description="Helical" evidence="7">
    <location>
        <begin position="444"/>
        <end position="465"/>
    </location>
</feature>
<keyword evidence="7" id="KW-1133">Transmembrane helix</keyword>
<dbReference type="KEGG" id="tra:Trad_0877"/>
<name>D7CUM0_TRURR</name>
<dbReference type="Proteomes" id="UP000000379">
    <property type="component" value="Chromosome"/>
</dbReference>
<feature type="transmembrane region" description="Helical" evidence="7">
    <location>
        <begin position="125"/>
        <end position="143"/>
    </location>
</feature>
<accession>D7CUM0</accession>
<dbReference type="PROSITE" id="PS00198">
    <property type="entry name" value="4FE4S_FER_1"/>
    <property type="match status" value="1"/>
</dbReference>
<evidence type="ECO:0000256" key="2">
    <source>
        <dbReference type="ARBA" id="ARBA00022475"/>
    </source>
</evidence>
<feature type="domain" description="4Fe-4S ferredoxin-type" evidence="8">
    <location>
        <begin position="258"/>
        <end position="288"/>
    </location>
</feature>
<evidence type="ECO:0000313" key="10">
    <source>
        <dbReference type="Proteomes" id="UP000000379"/>
    </source>
</evidence>
<dbReference type="InterPro" id="IPR052378">
    <property type="entry name" value="NosR_regulator"/>
</dbReference>
<dbReference type="GO" id="GO:0051536">
    <property type="term" value="F:iron-sulfur cluster binding"/>
    <property type="evidence" value="ECO:0007669"/>
    <property type="project" value="UniProtKB-KW"/>
</dbReference>
<feature type="transmembrane region" description="Helical" evidence="7">
    <location>
        <begin position="305"/>
        <end position="327"/>
    </location>
</feature>
<feature type="transmembrane region" description="Helical" evidence="7">
    <location>
        <begin position="347"/>
        <end position="370"/>
    </location>
</feature>
<evidence type="ECO:0000313" key="9">
    <source>
        <dbReference type="EMBL" id="ADI14011.1"/>
    </source>
</evidence>
<evidence type="ECO:0000259" key="8">
    <source>
        <dbReference type="PROSITE" id="PS51379"/>
    </source>
</evidence>
<sequence length="513" mass="57172">MYPTERATPAHTPRSGPLVAQPRGFDLFALPGLRAFVRWRYARLALQLPLLVLALFVLVDGFTGRQLAPRNVATTSVWLHYRGLVVVALALLGNAFCAACPLMLTRGATRRLERLLPGKLRWPGVLKNKVVVLLLLLLFFFSYEAFNLWASPWLTAWLVLAYFAGALIIDTLFPAGTFCRYVCPLGNFNFALATASPTQIAAKDADICRRCEHKPCLHGRESYADRADAKGEAAFIPLSEITRPNGEGFFPGCETDLFVPTIQSNMDCTNCFNCVRACPYDNVALVTRAPGWEWTREVWARRGKLSVVLLGVFLAFWGLLNAVAMIGPYFSFAQWLSDTLGTRNEPLLLAFIFGLVSAFGFGITAAMALYADRLGGVRQGLQAALLRWGYVLLPLAFGFWAAHYLFHFLTGALSIVPVFEHFFALRGLPVDPNWRLSRLIPTRWLFPIGATLVSFYSLLALWVAFRIALRDFGRRGALALWPPLIFILVFAAFSVWVLAQPMEMRGTVFGPTF</sequence>
<keyword evidence="5" id="KW-0411">Iron-sulfur</keyword>
<feature type="transmembrane region" description="Helical" evidence="7">
    <location>
        <begin position="79"/>
        <end position="104"/>
    </location>
</feature>
<dbReference type="AlphaFoldDB" id="D7CUM0"/>
<protein>
    <submittedName>
        <fullName evidence="9">4Fe-4S ferredoxin iron-sulfur binding domain-containing protein</fullName>
    </submittedName>
</protein>
<feature type="transmembrane region" description="Helical" evidence="7">
    <location>
        <begin position="155"/>
        <end position="173"/>
    </location>
</feature>
<dbReference type="HOGENOM" id="CLU_017386_1_0_0"/>
<evidence type="ECO:0000256" key="6">
    <source>
        <dbReference type="ARBA" id="ARBA00023136"/>
    </source>
</evidence>
<evidence type="ECO:0000256" key="7">
    <source>
        <dbReference type="SAM" id="Phobius"/>
    </source>
</evidence>
<comment type="subcellular location">
    <subcellularLocation>
        <location evidence="1">Cell membrane</location>
    </subcellularLocation>
</comment>
<dbReference type="STRING" id="649638.Trad_0877"/>
<evidence type="ECO:0000256" key="1">
    <source>
        <dbReference type="ARBA" id="ARBA00004236"/>
    </source>
</evidence>
<dbReference type="EMBL" id="CP002049">
    <property type="protein sequence ID" value="ADI14011.1"/>
    <property type="molecule type" value="Genomic_DNA"/>
</dbReference>
<reference evidence="10" key="1">
    <citation type="submission" date="2010-05" db="EMBL/GenBank/DDBJ databases">
        <title>The complete genome of Truepera radiovictris DSM 17093.</title>
        <authorList>
            <consortium name="US DOE Joint Genome Institute (JGI-PGF)"/>
            <person name="Lucas S."/>
            <person name="Copeland A."/>
            <person name="Lapidus A."/>
            <person name="Glavina del Rio T."/>
            <person name="Dalin E."/>
            <person name="Tice H."/>
            <person name="Bruce D."/>
            <person name="Goodwin L."/>
            <person name="Pitluck S."/>
            <person name="Kyrpides N."/>
            <person name="Mavromatis K."/>
            <person name="Ovchinnikova G."/>
            <person name="Munk A.C."/>
            <person name="Detter J.C."/>
            <person name="Han C."/>
            <person name="Tapia R."/>
            <person name="Land M."/>
            <person name="Hauser L."/>
            <person name="Markowitz V."/>
            <person name="Cheng J.-F."/>
            <person name="Hugenholtz P."/>
            <person name="Woyke T."/>
            <person name="Wu D."/>
            <person name="Tindall B."/>
            <person name="Pomrenke H.G."/>
            <person name="Brambilla E."/>
            <person name="Klenk H.-P."/>
            <person name="Eisen J.A."/>
        </authorList>
    </citation>
    <scope>NUCLEOTIDE SEQUENCE [LARGE SCALE GENOMIC DNA]</scope>
    <source>
        <strain evidence="10">DSM 17093 / CIP 108686 / LMG 22925 / RQ-24</strain>
    </source>
</reference>
<dbReference type="GO" id="GO:0046872">
    <property type="term" value="F:metal ion binding"/>
    <property type="evidence" value="ECO:0007669"/>
    <property type="project" value="UniProtKB-KW"/>
</dbReference>
<evidence type="ECO:0000256" key="5">
    <source>
        <dbReference type="ARBA" id="ARBA00023014"/>
    </source>
</evidence>
<feature type="transmembrane region" description="Helical" evidence="7">
    <location>
        <begin position="477"/>
        <end position="499"/>
    </location>
</feature>
<keyword evidence="3" id="KW-0479">Metal-binding</keyword>
<proteinExistence type="predicted"/>
<dbReference type="SUPFAM" id="SSF54862">
    <property type="entry name" value="4Fe-4S ferredoxins"/>
    <property type="match status" value="1"/>
</dbReference>
<keyword evidence="7" id="KW-0812">Transmembrane</keyword>
<dbReference type="PROSITE" id="PS51379">
    <property type="entry name" value="4FE4S_FER_2"/>
    <property type="match status" value="1"/>
</dbReference>